<evidence type="ECO:0000313" key="1">
    <source>
        <dbReference type="EMBL" id="CAD9081217.1"/>
    </source>
</evidence>
<reference evidence="1" key="1">
    <citation type="submission" date="2021-01" db="EMBL/GenBank/DDBJ databases">
        <authorList>
            <person name="Corre E."/>
            <person name="Pelletier E."/>
            <person name="Niang G."/>
            <person name="Scheremetjew M."/>
            <person name="Finn R."/>
            <person name="Kale V."/>
            <person name="Holt S."/>
            <person name="Cochrane G."/>
            <person name="Meng A."/>
            <person name="Brown T."/>
            <person name="Cohen L."/>
        </authorList>
    </citation>
    <scope>NUCLEOTIDE SEQUENCE</scope>
    <source>
        <strain evidence="1">WS</strain>
    </source>
</reference>
<gene>
    <name evidence="1" type="ORF">PCOS0759_LOCUS4457</name>
</gene>
<dbReference type="AlphaFoldDB" id="A0A7S1PIJ1"/>
<protein>
    <submittedName>
        <fullName evidence="1">Uncharacterized protein</fullName>
    </submittedName>
</protein>
<sequence>MSDIPVSMIMNILGGAANHAGLVKKSHDMIKEFTEEYVPAVKDIYERTPESVKERNPVQYAFFKKAVEKADDFAQHSGGLDIKEDLKSQVEQVKDKEKRLSLKDKLKKETKTHVNTAKRSTNPSAVMNEVSKMRRNLDEAMRMMAIVSHSDYDKK</sequence>
<proteinExistence type="predicted"/>
<dbReference type="EMBL" id="HBGD01005380">
    <property type="protein sequence ID" value="CAD9081217.1"/>
    <property type="molecule type" value="Transcribed_RNA"/>
</dbReference>
<accession>A0A7S1PIJ1</accession>
<organism evidence="1">
    <name type="scientific">Percolomonas cosmopolitus</name>
    <dbReference type="NCBI Taxonomy" id="63605"/>
    <lineage>
        <taxon>Eukaryota</taxon>
        <taxon>Discoba</taxon>
        <taxon>Heterolobosea</taxon>
        <taxon>Tetramitia</taxon>
        <taxon>Eutetramitia</taxon>
        <taxon>Percolomonadidae</taxon>
        <taxon>Percolomonas</taxon>
    </lineage>
</organism>
<name>A0A7S1PIJ1_9EUKA</name>